<name>A0A8H3X545_GIGMA</name>
<dbReference type="Pfam" id="PF08660">
    <property type="entry name" value="Alg14"/>
    <property type="match status" value="1"/>
</dbReference>
<evidence type="ECO:0000256" key="2">
    <source>
        <dbReference type="ARBA" id="ARBA00004590"/>
    </source>
</evidence>
<dbReference type="EMBL" id="WTPW01002033">
    <property type="protein sequence ID" value="KAF0400561.1"/>
    <property type="molecule type" value="Genomic_DNA"/>
</dbReference>
<reference evidence="13 14" key="1">
    <citation type="journal article" date="2019" name="Environ. Microbiol.">
        <title>At the nexus of three kingdoms: the genome of the mycorrhizal fungus Gigaspora margarita provides insights into plant, endobacterial and fungal interactions.</title>
        <authorList>
            <person name="Venice F."/>
            <person name="Ghignone S."/>
            <person name="Salvioli di Fossalunga A."/>
            <person name="Amselem J."/>
            <person name="Novero M."/>
            <person name="Xianan X."/>
            <person name="Sedzielewska Toro K."/>
            <person name="Morin E."/>
            <person name="Lipzen A."/>
            <person name="Grigoriev I.V."/>
            <person name="Henrissat B."/>
            <person name="Martin F.M."/>
            <person name="Bonfante P."/>
        </authorList>
    </citation>
    <scope>NUCLEOTIDE SEQUENCE [LARGE SCALE GENOMIC DNA]</scope>
    <source>
        <strain evidence="13 14">BEG34</strain>
    </source>
</reference>
<evidence type="ECO:0000256" key="4">
    <source>
        <dbReference type="ARBA" id="ARBA00011335"/>
    </source>
</evidence>
<sequence length="1009" mass="117939">MTECSMQNLINFHEKGDDKDISDMSFTNQGLDKVDQCVSKVQHDESDAYLAGENNDLENYYTPVQTVCRRVDLKDGSTYFDTPRPGNVGNHGHQLEYGSPTPKSSWPFPVDLTEDKLEILNDEENQESLMLFNSENDFPESYENEIRSESVDNESNEDHEAEYSPIDERKVHPHDISSDSTFEMEKALPKYKQNIQEIVENSHNSFSSQMNTIFNEVQKKLDTQDQKLQQKVSEIELDHQNHIERQTQEIYNNVGTNMKKALSEFEESLSENIRSKFDSFDKNIHQYIESKVKDEIVKSQNFNDDTVKFINNVESIIDDKVDKHIRDFCLKFDYDKSGIESTDDETGKQEINHQKNILEDKNNNDLVDKLSDFEKDMKDQYSEIDKKTSNIEISLKKIHGNNFEPEITQSKINEYSDKFNTDFRKLQDLNKETDQKIQFIENDINKLKQDVECLEIDTKINDQLENKFKEYDGKINYTEEAMIKLENKYQELSDQTIKIFDTVKKEADKVDIQINALKKNDEVIEQLLFKEIQENENLIINKLKEDREAKLAQMIAAVKEEAAKVMERVDILEAADNTLNKILKENEEKIMKMIEEDKLTTDKIIQERIREAVNKFTNEYCETAEQRILEAVQQYEDRVNKLEDTSFELENVFSEEIKTTKENKLRSFEDVNQKLKESKREYKEKLLEKDLEIQELKVTVTSNHSLVIRLEEDKASLEKKVNDLRAERKQLENKVKDYENKFHEADKRFRTKVMANDDDLRRLKQENEKYEKWAQKAGSEKAQYKRLFNIMVIICCLLVCLTVYILSLYQILPNRKSRLISKATIHKKSHPFKTCIVLGSGGHTMEMIQLLREVDFNSLYRPRIYVVAQGDHLSSDKIKTFESRKGGIETVDFLIKVIPRSRNVGQSWLSTPFSVLNSLLACIKIILFDLPDLIICNGPGSCIPVCVISYIPRILGIKWIKLIYVESFARVHTLSLSGKLLLKFVDRFIVQWPYLEQKYPQAEYKGILV</sequence>
<evidence type="ECO:0000256" key="11">
    <source>
        <dbReference type="SAM" id="Coils"/>
    </source>
</evidence>
<feature type="coiled-coil region" evidence="11">
    <location>
        <begin position="625"/>
        <end position="780"/>
    </location>
</feature>
<comment type="subunit">
    <text evidence="4">Heterodimer with ALG13 to form a functional enzyme.</text>
</comment>
<keyword evidence="7" id="KW-0256">Endoplasmic reticulum</keyword>
<evidence type="ECO:0000256" key="6">
    <source>
        <dbReference type="ARBA" id="ARBA00022692"/>
    </source>
</evidence>
<dbReference type="InterPro" id="IPR013969">
    <property type="entry name" value="Oligosacch_biosynth_Alg14"/>
</dbReference>
<evidence type="ECO:0000313" key="13">
    <source>
        <dbReference type="EMBL" id="KAF0400561.1"/>
    </source>
</evidence>
<comment type="caution">
    <text evidence="13">The sequence shown here is derived from an EMBL/GenBank/DDBJ whole genome shotgun (WGS) entry which is preliminary data.</text>
</comment>
<evidence type="ECO:0000256" key="10">
    <source>
        <dbReference type="ARBA" id="ARBA00032062"/>
    </source>
</evidence>
<dbReference type="Gene3D" id="3.40.50.2000">
    <property type="entry name" value="Glycogen Phosphorylase B"/>
    <property type="match status" value="1"/>
</dbReference>
<evidence type="ECO:0000256" key="1">
    <source>
        <dbReference type="ARBA" id="ARBA00004389"/>
    </source>
</evidence>
<evidence type="ECO:0000313" key="14">
    <source>
        <dbReference type="Proteomes" id="UP000439903"/>
    </source>
</evidence>
<dbReference type="Proteomes" id="UP000439903">
    <property type="component" value="Unassembled WGS sequence"/>
</dbReference>
<dbReference type="GO" id="GO:0006488">
    <property type="term" value="P:dolichol-linked oligosaccharide biosynthetic process"/>
    <property type="evidence" value="ECO:0007669"/>
    <property type="project" value="InterPro"/>
</dbReference>
<dbReference type="SUPFAM" id="SSF58113">
    <property type="entry name" value="Apolipoprotein A-I"/>
    <property type="match status" value="1"/>
</dbReference>
<dbReference type="AlphaFoldDB" id="A0A8H3X545"/>
<comment type="similarity">
    <text evidence="3">Belongs to the ALG14 family.</text>
</comment>
<keyword evidence="9 12" id="KW-0472">Membrane</keyword>
<dbReference type="PANTHER" id="PTHR12154">
    <property type="entry name" value="GLYCOSYL TRANSFERASE-RELATED"/>
    <property type="match status" value="1"/>
</dbReference>
<evidence type="ECO:0000256" key="9">
    <source>
        <dbReference type="ARBA" id="ARBA00023136"/>
    </source>
</evidence>
<dbReference type="OrthoDB" id="17098at2759"/>
<proteinExistence type="inferred from homology"/>
<keyword evidence="6 12" id="KW-0812">Transmembrane</keyword>
<evidence type="ECO:0000256" key="7">
    <source>
        <dbReference type="ARBA" id="ARBA00022824"/>
    </source>
</evidence>
<dbReference type="PANTHER" id="PTHR12154:SF4">
    <property type="entry name" value="UDP-N-ACETYLGLUCOSAMINE TRANSFERASE SUBUNIT ALG14 HOMOLOG"/>
    <property type="match status" value="1"/>
</dbReference>
<dbReference type="GO" id="GO:0004577">
    <property type="term" value="F:N-acetylglucosaminyldiphosphodolichol N-acetylglucosaminyltransferase activity"/>
    <property type="evidence" value="ECO:0007669"/>
    <property type="project" value="TreeGrafter"/>
</dbReference>
<comment type="subcellular location">
    <subcellularLocation>
        <location evidence="1">Endoplasmic reticulum membrane</location>
        <topology evidence="1">Single-pass membrane protein</topology>
    </subcellularLocation>
    <subcellularLocation>
        <location evidence="2">Nucleus membrane</location>
        <topology evidence="2">Single-pass membrane protein</topology>
    </subcellularLocation>
</comment>
<keyword evidence="14" id="KW-1185">Reference proteome</keyword>
<dbReference type="Gene3D" id="1.20.5.170">
    <property type="match status" value="1"/>
</dbReference>
<accession>A0A8H3X545</accession>
<evidence type="ECO:0000256" key="8">
    <source>
        <dbReference type="ARBA" id="ARBA00022989"/>
    </source>
</evidence>
<evidence type="ECO:0000256" key="12">
    <source>
        <dbReference type="SAM" id="Phobius"/>
    </source>
</evidence>
<organism evidence="13 14">
    <name type="scientific">Gigaspora margarita</name>
    <dbReference type="NCBI Taxonomy" id="4874"/>
    <lineage>
        <taxon>Eukaryota</taxon>
        <taxon>Fungi</taxon>
        <taxon>Fungi incertae sedis</taxon>
        <taxon>Mucoromycota</taxon>
        <taxon>Glomeromycotina</taxon>
        <taxon>Glomeromycetes</taxon>
        <taxon>Diversisporales</taxon>
        <taxon>Gigasporaceae</taxon>
        <taxon>Gigaspora</taxon>
    </lineage>
</organism>
<dbReference type="GO" id="GO:0031965">
    <property type="term" value="C:nuclear membrane"/>
    <property type="evidence" value="ECO:0007669"/>
    <property type="project" value="UniProtKB-SubCell"/>
</dbReference>
<feature type="transmembrane region" description="Helical" evidence="12">
    <location>
        <begin position="787"/>
        <end position="812"/>
    </location>
</feature>
<dbReference type="GO" id="GO:0043541">
    <property type="term" value="C:UDP-N-acetylglucosamine transferase complex"/>
    <property type="evidence" value="ECO:0007669"/>
    <property type="project" value="TreeGrafter"/>
</dbReference>
<keyword evidence="8 12" id="KW-1133">Transmembrane helix</keyword>
<keyword evidence="11" id="KW-0175">Coiled coil</keyword>
<protein>
    <recommendedName>
        <fullName evidence="5">UDP-N-acetylglucosamine transferase subunit ALG14</fullName>
    </recommendedName>
    <alternativeName>
        <fullName evidence="10">Asparagine-linked glycosylation protein 14</fullName>
    </alternativeName>
</protein>
<evidence type="ECO:0000256" key="5">
    <source>
        <dbReference type="ARBA" id="ARBA00017467"/>
    </source>
</evidence>
<gene>
    <name evidence="13" type="ORF">F8M41_009551</name>
</gene>
<feature type="coiled-coil region" evidence="11">
    <location>
        <begin position="423"/>
        <end position="520"/>
    </location>
</feature>
<evidence type="ECO:0000256" key="3">
    <source>
        <dbReference type="ARBA" id="ARBA00009731"/>
    </source>
</evidence>